<dbReference type="GO" id="GO:0022857">
    <property type="term" value="F:transmembrane transporter activity"/>
    <property type="evidence" value="ECO:0007669"/>
    <property type="project" value="InterPro"/>
</dbReference>
<keyword evidence="9" id="KW-1185">Reference proteome</keyword>
<evidence type="ECO:0000256" key="2">
    <source>
        <dbReference type="ARBA" id="ARBA00022475"/>
    </source>
</evidence>
<sequence>MAAVARAGFGRAFEVPGFRALWTATVQSQLGNQLARLALAVLVFDRTSSPVLTALTYALTFLPPMVAAPLLTGLADRFPRRTVLMSADLIRAVLIGLTALPGLPLVAVGVLVTLNACVHPLYSAASGAALPTLLPGDRYPVGAGVLAMTDMVTQIAGFGLGGVALGWLGGPRGCLAVDAATFALSALLLRSGLPPLRPGPSRSPGARRGGHGAALRMVLTDRRLAVPAALVWLYGLLLAPEALAVPFTHQIGAGTGATGWLMAADPVGALIGTLLLTRVVPQRWWPALLTPLAVAAGVPLIVSALAPALPVALVLWSLTGVLTCYITIAQVTYVRRVPDERRGRAAGVASAGLQTAQCVGVLVAGALAELMAPSTAIGVCAAVGVLLAVLLAAAARERRGRQDSAAPDQTTAPPLRTGTADKDPGGEPC</sequence>
<dbReference type="CDD" id="cd06173">
    <property type="entry name" value="MFS_MefA_like"/>
    <property type="match status" value="1"/>
</dbReference>
<organism evidence="8 9">
    <name type="scientific">Actinocatenispora comari</name>
    <dbReference type="NCBI Taxonomy" id="2807577"/>
    <lineage>
        <taxon>Bacteria</taxon>
        <taxon>Bacillati</taxon>
        <taxon>Actinomycetota</taxon>
        <taxon>Actinomycetes</taxon>
        <taxon>Micromonosporales</taxon>
        <taxon>Micromonosporaceae</taxon>
        <taxon>Actinocatenispora</taxon>
    </lineage>
</organism>
<keyword evidence="3 7" id="KW-0812">Transmembrane</keyword>
<dbReference type="SUPFAM" id="SSF103473">
    <property type="entry name" value="MFS general substrate transporter"/>
    <property type="match status" value="1"/>
</dbReference>
<comment type="caution">
    <text evidence="8">The sequence shown here is derived from an EMBL/GenBank/DDBJ whole genome shotgun (WGS) entry which is preliminary data.</text>
</comment>
<dbReference type="PANTHER" id="PTHR23513:SF11">
    <property type="entry name" value="STAPHYLOFERRIN A TRANSPORTER"/>
    <property type="match status" value="1"/>
</dbReference>
<dbReference type="Gene3D" id="1.20.1250.20">
    <property type="entry name" value="MFS general substrate transporter like domains"/>
    <property type="match status" value="1"/>
</dbReference>
<dbReference type="InterPro" id="IPR036259">
    <property type="entry name" value="MFS_trans_sf"/>
</dbReference>
<feature type="transmembrane region" description="Helical" evidence="7">
    <location>
        <begin position="284"/>
        <end position="306"/>
    </location>
</feature>
<evidence type="ECO:0000256" key="1">
    <source>
        <dbReference type="ARBA" id="ARBA00004651"/>
    </source>
</evidence>
<feature type="transmembrane region" description="Helical" evidence="7">
    <location>
        <begin position="346"/>
        <end position="368"/>
    </location>
</feature>
<accession>A0A8J4ADN9</accession>
<keyword evidence="5 7" id="KW-0472">Membrane</keyword>
<dbReference type="EMBL" id="BOPO01000053">
    <property type="protein sequence ID" value="GIL27740.1"/>
    <property type="molecule type" value="Genomic_DNA"/>
</dbReference>
<dbReference type="Pfam" id="PF07690">
    <property type="entry name" value="MFS_1"/>
    <property type="match status" value="2"/>
</dbReference>
<proteinExistence type="predicted"/>
<dbReference type="PANTHER" id="PTHR23513">
    <property type="entry name" value="INTEGRAL MEMBRANE EFFLUX PROTEIN-RELATED"/>
    <property type="match status" value="1"/>
</dbReference>
<feature type="transmembrane region" description="Helical" evidence="7">
    <location>
        <begin position="312"/>
        <end position="334"/>
    </location>
</feature>
<reference evidence="9" key="1">
    <citation type="journal article" date="2021" name="Int. J. Syst. Evol. Microbiol.">
        <title>Actinocatenispora comari sp. nov., an endophytic actinomycete isolated from aerial parts of Comarum salesowianum.</title>
        <authorList>
            <person name="Oyunbileg N."/>
            <person name="Iizaka Y."/>
            <person name="Hamada M."/>
            <person name="Davaapurev B.O."/>
            <person name="Fukumoto A."/>
            <person name="Tsetseg B."/>
            <person name="Kato F."/>
            <person name="Tamura T."/>
            <person name="Batkhuu J."/>
            <person name="Anzai Y."/>
        </authorList>
    </citation>
    <scope>NUCLEOTIDE SEQUENCE [LARGE SCALE GENOMIC DNA]</scope>
    <source>
        <strain evidence="9">NUM-2625</strain>
    </source>
</reference>
<dbReference type="GO" id="GO:0005886">
    <property type="term" value="C:plasma membrane"/>
    <property type="evidence" value="ECO:0007669"/>
    <property type="project" value="UniProtKB-SubCell"/>
</dbReference>
<gene>
    <name evidence="8" type="ORF">NUM_29940</name>
</gene>
<evidence type="ECO:0000256" key="7">
    <source>
        <dbReference type="SAM" id="Phobius"/>
    </source>
</evidence>
<feature type="transmembrane region" description="Helical" evidence="7">
    <location>
        <begin position="51"/>
        <end position="71"/>
    </location>
</feature>
<feature type="transmembrane region" description="Helical" evidence="7">
    <location>
        <begin position="92"/>
        <end position="114"/>
    </location>
</feature>
<feature type="region of interest" description="Disordered" evidence="6">
    <location>
        <begin position="399"/>
        <end position="429"/>
    </location>
</feature>
<evidence type="ECO:0000256" key="3">
    <source>
        <dbReference type="ARBA" id="ARBA00022692"/>
    </source>
</evidence>
<evidence type="ECO:0000256" key="5">
    <source>
        <dbReference type="ARBA" id="ARBA00023136"/>
    </source>
</evidence>
<name>A0A8J4ADN9_9ACTN</name>
<protein>
    <submittedName>
        <fullName evidence="8">MFS transporter</fullName>
    </submittedName>
</protein>
<evidence type="ECO:0000256" key="4">
    <source>
        <dbReference type="ARBA" id="ARBA00022989"/>
    </source>
</evidence>
<keyword evidence="4 7" id="KW-1133">Transmembrane helix</keyword>
<comment type="subcellular location">
    <subcellularLocation>
        <location evidence="1">Cell membrane</location>
        <topology evidence="1">Multi-pass membrane protein</topology>
    </subcellularLocation>
</comment>
<feature type="transmembrane region" description="Helical" evidence="7">
    <location>
        <begin position="224"/>
        <end position="245"/>
    </location>
</feature>
<evidence type="ECO:0000313" key="9">
    <source>
        <dbReference type="Proteomes" id="UP000614996"/>
    </source>
</evidence>
<dbReference type="InterPro" id="IPR011701">
    <property type="entry name" value="MFS"/>
</dbReference>
<evidence type="ECO:0000256" key="6">
    <source>
        <dbReference type="SAM" id="MobiDB-lite"/>
    </source>
</evidence>
<dbReference type="RefSeq" id="WP_207125481.1">
    <property type="nucleotide sequence ID" value="NZ_BOPO01000053.1"/>
</dbReference>
<feature type="transmembrane region" description="Helical" evidence="7">
    <location>
        <begin position="374"/>
        <end position="395"/>
    </location>
</feature>
<evidence type="ECO:0000313" key="8">
    <source>
        <dbReference type="EMBL" id="GIL27740.1"/>
    </source>
</evidence>
<dbReference type="AlphaFoldDB" id="A0A8J4ADN9"/>
<keyword evidence="2" id="KW-1003">Cell membrane</keyword>
<feature type="compositionally biased region" description="Basic and acidic residues" evidence="6">
    <location>
        <begin position="419"/>
        <end position="429"/>
    </location>
</feature>
<dbReference type="Proteomes" id="UP000614996">
    <property type="component" value="Unassembled WGS sequence"/>
</dbReference>
<feature type="transmembrane region" description="Helical" evidence="7">
    <location>
        <begin position="257"/>
        <end position="277"/>
    </location>
</feature>